<dbReference type="SUPFAM" id="SSF140478">
    <property type="entry name" value="LemA-like"/>
    <property type="match status" value="1"/>
</dbReference>
<organism evidence="7 8">
    <name type="scientific">Boudabousia liubingyangii</name>
    <dbReference type="NCBI Taxonomy" id="1921764"/>
    <lineage>
        <taxon>Bacteria</taxon>
        <taxon>Bacillati</taxon>
        <taxon>Actinomycetota</taxon>
        <taxon>Actinomycetes</taxon>
        <taxon>Actinomycetales</taxon>
        <taxon>Actinomycetaceae</taxon>
        <taxon>Boudabousia</taxon>
    </lineage>
</organism>
<dbReference type="AlphaFoldDB" id="A0A1Q5PLH6"/>
<evidence type="ECO:0000313" key="7">
    <source>
        <dbReference type="EMBL" id="OKL47900.1"/>
    </source>
</evidence>
<keyword evidence="4 6" id="KW-1133">Transmembrane helix</keyword>
<dbReference type="RefSeq" id="WP_073709260.1">
    <property type="nucleotide sequence ID" value="NZ_MQSU01000003.1"/>
</dbReference>
<keyword evidence="5 6" id="KW-0472">Membrane</keyword>
<dbReference type="Pfam" id="PF04011">
    <property type="entry name" value="LemA"/>
    <property type="match status" value="1"/>
</dbReference>
<dbReference type="EMBL" id="MQSV01000003">
    <property type="protein sequence ID" value="OKL47900.1"/>
    <property type="molecule type" value="Genomic_DNA"/>
</dbReference>
<evidence type="ECO:0000256" key="1">
    <source>
        <dbReference type="ARBA" id="ARBA00004167"/>
    </source>
</evidence>
<evidence type="ECO:0000313" key="8">
    <source>
        <dbReference type="Proteomes" id="UP000186785"/>
    </source>
</evidence>
<dbReference type="InterPro" id="IPR007156">
    <property type="entry name" value="MamQ_LemA"/>
</dbReference>
<dbReference type="STRING" id="1921764.BSR28_06390"/>
<dbReference type="Proteomes" id="UP000186785">
    <property type="component" value="Unassembled WGS sequence"/>
</dbReference>
<gene>
    <name evidence="7" type="ORF">BSR29_05290</name>
</gene>
<comment type="caution">
    <text evidence="7">The sequence shown here is derived from an EMBL/GenBank/DDBJ whole genome shotgun (WGS) entry which is preliminary data.</text>
</comment>
<keyword evidence="8" id="KW-1185">Reference proteome</keyword>
<protein>
    <submittedName>
        <fullName evidence="7">LemA family protein</fullName>
    </submittedName>
</protein>
<reference evidence="7 8" key="1">
    <citation type="submission" date="2016-11" db="EMBL/GenBank/DDBJ databases">
        <title>Actinomyces gypaetusis sp. nov. isolated from the vulture Gypaetus barbatus in Qinghai Tibet Plateau China.</title>
        <authorList>
            <person name="Meng X."/>
        </authorList>
    </citation>
    <scope>NUCLEOTIDE SEQUENCE [LARGE SCALE GENOMIC DNA]</scope>
    <source>
        <strain evidence="7 8">VUL4_2</strain>
    </source>
</reference>
<evidence type="ECO:0000256" key="2">
    <source>
        <dbReference type="ARBA" id="ARBA00008854"/>
    </source>
</evidence>
<evidence type="ECO:0000256" key="6">
    <source>
        <dbReference type="SAM" id="Phobius"/>
    </source>
</evidence>
<dbReference type="PANTHER" id="PTHR34478:SF2">
    <property type="entry name" value="MEMBRANE PROTEIN"/>
    <property type="match status" value="1"/>
</dbReference>
<evidence type="ECO:0000256" key="3">
    <source>
        <dbReference type="ARBA" id="ARBA00022692"/>
    </source>
</evidence>
<comment type="subcellular location">
    <subcellularLocation>
        <location evidence="1">Membrane</location>
        <topology evidence="1">Single-pass membrane protein</topology>
    </subcellularLocation>
</comment>
<evidence type="ECO:0000256" key="4">
    <source>
        <dbReference type="ARBA" id="ARBA00022989"/>
    </source>
</evidence>
<dbReference type="InterPro" id="IPR023353">
    <property type="entry name" value="LemA-like_dom_sf"/>
</dbReference>
<proteinExistence type="inferred from homology"/>
<feature type="transmembrane region" description="Helical" evidence="6">
    <location>
        <begin position="6"/>
        <end position="25"/>
    </location>
</feature>
<comment type="similarity">
    <text evidence="2">Belongs to the LemA family.</text>
</comment>
<dbReference type="Gene3D" id="1.20.1440.20">
    <property type="entry name" value="LemA-like domain"/>
    <property type="match status" value="1"/>
</dbReference>
<dbReference type="OrthoDB" id="9804152at2"/>
<evidence type="ECO:0000256" key="5">
    <source>
        <dbReference type="ARBA" id="ARBA00023136"/>
    </source>
</evidence>
<name>A0A1Q5PLH6_9ACTO</name>
<sequence>MGWIISGSVIGVLLLLLILFVIVSYNNFVKTRELRNNAKSQIAVQMETRWDALTSLIQATKQYADYESKVLTDVVEARASVGRNSGVQELQKDENIFTGALSKIMAVAENYPQLKASGVYQQTMTQVAEYEENIRMARMVFNDTTTKFNRMVVVFPTSIVASMFGFKSEEYFQVSEGKAAAPGWN</sequence>
<keyword evidence="3 6" id="KW-0812">Transmembrane</keyword>
<dbReference type="PANTHER" id="PTHR34478">
    <property type="entry name" value="PROTEIN LEMA"/>
    <property type="match status" value="1"/>
</dbReference>
<accession>A0A1Q5PLH6</accession>
<dbReference type="GO" id="GO:0016020">
    <property type="term" value="C:membrane"/>
    <property type="evidence" value="ECO:0007669"/>
    <property type="project" value="UniProtKB-SubCell"/>
</dbReference>